<dbReference type="PANTHER" id="PTHR43707">
    <property type="entry name" value="HISTIDYL-TRNA SYNTHETASE"/>
    <property type="match status" value="1"/>
</dbReference>
<dbReference type="STRING" id="428127.EUBDOL_01365"/>
<evidence type="ECO:0000313" key="12">
    <source>
        <dbReference type="EMBL" id="EDP11037.1"/>
    </source>
</evidence>
<evidence type="ECO:0000256" key="9">
    <source>
        <dbReference type="HAMAP-Rule" id="MF_00125"/>
    </source>
</evidence>
<evidence type="ECO:0000259" key="11">
    <source>
        <dbReference type="Pfam" id="PF13393"/>
    </source>
</evidence>
<dbReference type="Pfam" id="PF13393">
    <property type="entry name" value="tRNA-synt_His"/>
    <property type="match status" value="1"/>
</dbReference>
<dbReference type="Gene3D" id="3.30.930.10">
    <property type="entry name" value="Bira Bifunctional Protein, Domain 2"/>
    <property type="match status" value="1"/>
</dbReference>
<dbReference type="HOGENOM" id="CLU_025113_0_2_9"/>
<gene>
    <name evidence="9" type="primary">hisZ</name>
    <name evidence="12" type="ORF">EUBDOL_01365</name>
</gene>
<dbReference type="GO" id="GO:0016757">
    <property type="term" value="F:glycosyltransferase activity"/>
    <property type="evidence" value="ECO:0007669"/>
    <property type="project" value="UniProtKB-KW"/>
</dbReference>
<proteinExistence type="inferred from homology"/>
<evidence type="ECO:0000256" key="5">
    <source>
        <dbReference type="ARBA" id="ARBA00022490"/>
    </source>
</evidence>
<evidence type="ECO:0000256" key="3">
    <source>
        <dbReference type="ARBA" id="ARBA00005539"/>
    </source>
</evidence>
<evidence type="ECO:0000256" key="2">
    <source>
        <dbReference type="ARBA" id="ARBA00004667"/>
    </source>
</evidence>
<dbReference type="GO" id="GO:0006427">
    <property type="term" value="P:histidyl-tRNA aminoacylation"/>
    <property type="evidence" value="ECO:0007669"/>
    <property type="project" value="TreeGrafter"/>
</dbReference>
<dbReference type="NCBIfam" id="TIGR00443">
    <property type="entry name" value="hisZ_biosyn_reg"/>
    <property type="match status" value="1"/>
</dbReference>
<dbReference type="CDD" id="cd00773">
    <property type="entry name" value="HisRS-like_core"/>
    <property type="match status" value="1"/>
</dbReference>
<evidence type="ECO:0000313" key="13">
    <source>
        <dbReference type="Proteomes" id="UP000004090"/>
    </source>
</evidence>
<organism evidence="12 13">
    <name type="scientific">Amedibacillus dolichus DSM 3991</name>
    <dbReference type="NCBI Taxonomy" id="428127"/>
    <lineage>
        <taxon>Bacteria</taxon>
        <taxon>Bacillati</taxon>
        <taxon>Bacillota</taxon>
        <taxon>Erysipelotrichia</taxon>
        <taxon>Erysipelotrichales</taxon>
        <taxon>Erysipelotrichaceae</taxon>
        <taxon>Amedibacillus</taxon>
    </lineage>
</organism>
<dbReference type="EMBL" id="ABAW02000020">
    <property type="protein sequence ID" value="EDP11037.1"/>
    <property type="molecule type" value="Genomic_DNA"/>
</dbReference>
<accession>A8RCE5</accession>
<reference evidence="12 13" key="1">
    <citation type="submission" date="2007-09" db="EMBL/GenBank/DDBJ databases">
        <title>Draft genome sequence of Eubacterium dolichum (DSM 3991).</title>
        <authorList>
            <person name="Sudarsanam P."/>
            <person name="Ley R."/>
            <person name="Guruge J."/>
            <person name="Turnbaugh P.J."/>
            <person name="Mahowald M."/>
            <person name="Liep D."/>
            <person name="Gordon J."/>
        </authorList>
    </citation>
    <scope>NUCLEOTIDE SEQUENCE [LARGE SCALE GENOMIC DNA]</scope>
    <source>
        <strain evidence="12 13">DSM 3991</strain>
    </source>
</reference>
<evidence type="ECO:0000256" key="7">
    <source>
        <dbReference type="ARBA" id="ARBA00023102"/>
    </source>
</evidence>
<evidence type="ECO:0000256" key="8">
    <source>
        <dbReference type="ARBA" id="ARBA00025246"/>
    </source>
</evidence>
<comment type="subunit">
    <text evidence="9">Heteromultimer composed of HisG and HisZ subunits.</text>
</comment>
<dbReference type="InterPro" id="IPR041715">
    <property type="entry name" value="HisRS-like_core"/>
</dbReference>
<keyword evidence="12" id="KW-0808">Transferase</keyword>
<dbReference type="InterPro" id="IPR045864">
    <property type="entry name" value="aa-tRNA-synth_II/BPL/LPL"/>
</dbReference>
<evidence type="ECO:0000256" key="6">
    <source>
        <dbReference type="ARBA" id="ARBA00022605"/>
    </source>
</evidence>
<dbReference type="GO" id="GO:0000105">
    <property type="term" value="P:L-histidine biosynthetic process"/>
    <property type="evidence" value="ECO:0007669"/>
    <property type="project" value="UniProtKB-UniRule"/>
</dbReference>
<feature type="binding site" evidence="10">
    <location>
        <position position="133"/>
    </location>
    <ligand>
        <name>L-histidine</name>
        <dbReference type="ChEBI" id="CHEBI:57595"/>
    </ligand>
</feature>
<feature type="domain" description="Class II Histidinyl-tRNA synthetase (HisRS)-like catalytic core" evidence="11">
    <location>
        <begin position="15"/>
        <end position="319"/>
    </location>
</feature>
<dbReference type="PANTHER" id="PTHR43707:SF6">
    <property type="entry name" value="ATP PHOSPHORIBOSYLTRANSFERASE REGULATORY SUBUNIT"/>
    <property type="match status" value="1"/>
</dbReference>
<name>A8RCE5_9FIRM</name>
<comment type="caution">
    <text evidence="12">The sequence shown here is derived from an EMBL/GenBank/DDBJ whole genome shotgun (WGS) entry which is preliminary data.</text>
</comment>
<evidence type="ECO:0000256" key="10">
    <source>
        <dbReference type="PIRSR" id="PIRSR001549-1"/>
    </source>
</evidence>
<evidence type="ECO:0000256" key="1">
    <source>
        <dbReference type="ARBA" id="ARBA00004496"/>
    </source>
</evidence>
<dbReference type="Proteomes" id="UP000004090">
    <property type="component" value="Unassembled WGS sequence"/>
</dbReference>
<keyword evidence="5 9" id="KW-0963">Cytoplasm</keyword>
<dbReference type="InterPro" id="IPR004517">
    <property type="entry name" value="HisZ"/>
</dbReference>
<comment type="miscellaneous">
    <text evidence="9">This function is generally fulfilled by the C-terminal part of HisG, which is missing in some bacteria such as this one.</text>
</comment>
<reference evidence="12 13" key="2">
    <citation type="submission" date="2007-09" db="EMBL/GenBank/DDBJ databases">
        <authorList>
            <person name="Fulton L."/>
            <person name="Clifton S."/>
            <person name="Fulton B."/>
            <person name="Xu J."/>
            <person name="Minx P."/>
            <person name="Pepin K.H."/>
            <person name="Johnson M."/>
            <person name="Thiruvilangam P."/>
            <person name="Bhonagiri V."/>
            <person name="Nash W.E."/>
            <person name="Mardis E.R."/>
            <person name="Wilson R.K."/>
        </authorList>
    </citation>
    <scope>NUCLEOTIDE SEQUENCE [LARGE SCALE GENOMIC DNA]</scope>
    <source>
        <strain evidence="12 13">DSM 3991</strain>
    </source>
</reference>
<dbReference type="GO" id="GO:0004821">
    <property type="term" value="F:histidine-tRNA ligase activity"/>
    <property type="evidence" value="ECO:0007669"/>
    <property type="project" value="TreeGrafter"/>
</dbReference>
<sequence>MKEVEEVKMHWIPEGTRDFVPAQYHIKQNVKDRIEKVFDAFGYDEISTPTLEYYQTYLMGFEQLKEEAMYKLIDSSGSILALRMDMTVPIARFVSNKYKNVKKPLRFRYCADVYKQKAHLGGKQNEVSDCGIELIGLSSEESDLEVIVCAMEVMRSLNKHFTLEIGEVNIFLKTCQKLALSKEEIETLADYIDRKSMLDLANYLETLKLPITYRTFFLKLPWLFGKGDILQEALEYCQDDEVKEILFGLKLLDQQLRSLGYEVSFDLGKIAHLNYYSGIIFEAFMEGSGTSVLSGGRYDHLLEKFGKPAYAIGFSVKLDYVFAVLEEVPLEKPWILYYPKAKTLEALRYAGELRKFHRVQLYPREVETLLLVKEGFV</sequence>
<keyword evidence="7 9" id="KW-0368">Histidine biosynthesis</keyword>
<dbReference type="GO" id="GO:0005737">
    <property type="term" value="C:cytoplasm"/>
    <property type="evidence" value="ECO:0007669"/>
    <property type="project" value="UniProtKB-SubCell"/>
</dbReference>
<dbReference type="HAMAP" id="MF_00125">
    <property type="entry name" value="HisZ"/>
    <property type="match status" value="1"/>
</dbReference>
<keyword evidence="6 9" id="KW-0028">Amino-acid biosynthesis</keyword>
<protein>
    <recommendedName>
        <fullName evidence="4 9">ATP phosphoribosyltransferase regulatory subunit</fullName>
    </recommendedName>
</protein>
<evidence type="ECO:0000256" key="4">
    <source>
        <dbReference type="ARBA" id="ARBA00020397"/>
    </source>
</evidence>
<keyword evidence="12" id="KW-0328">Glycosyltransferase</keyword>
<comment type="pathway">
    <text evidence="2 9">Amino-acid biosynthesis; L-histidine biosynthesis; L-histidine from 5-phospho-alpha-D-ribose 1-diphosphate: step 1/9.</text>
</comment>
<dbReference type="InterPro" id="IPR004516">
    <property type="entry name" value="HisRS/HisZ"/>
</dbReference>
<feature type="binding site" evidence="10">
    <location>
        <begin position="275"/>
        <end position="276"/>
    </location>
    <ligand>
        <name>L-histidine</name>
        <dbReference type="ChEBI" id="CHEBI:57595"/>
    </ligand>
</feature>
<dbReference type="UniPathway" id="UPA00031">
    <property type="reaction ID" value="UER00006"/>
</dbReference>
<comment type="subcellular location">
    <subcellularLocation>
        <location evidence="1 9">Cytoplasm</location>
    </subcellularLocation>
</comment>
<comment type="similarity">
    <text evidence="3 9">Belongs to the class-II aminoacyl-tRNA synthetase family. HisZ subfamily.</text>
</comment>
<dbReference type="eggNOG" id="COG3705">
    <property type="taxonomic scope" value="Bacteria"/>
</dbReference>
<dbReference type="GO" id="GO:0140096">
    <property type="term" value="F:catalytic activity, acting on a protein"/>
    <property type="evidence" value="ECO:0007669"/>
    <property type="project" value="UniProtKB-ARBA"/>
</dbReference>
<dbReference type="PIRSF" id="PIRSF001549">
    <property type="entry name" value="His-tRNA_synth"/>
    <property type="match status" value="1"/>
</dbReference>
<feature type="binding site" evidence="10">
    <location>
        <begin position="85"/>
        <end position="87"/>
    </location>
    <ligand>
        <name>L-histidine</name>
        <dbReference type="ChEBI" id="CHEBI:57595"/>
    </ligand>
</feature>
<comment type="function">
    <text evidence="8 9">Required for the first step of histidine biosynthesis. May allow the feedback regulation of ATP phosphoribosyltransferase activity by histidine.</text>
</comment>
<dbReference type="AlphaFoldDB" id="A8RCE5"/>
<dbReference type="SUPFAM" id="SSF55681">
    <property type="entry name" value="Class II aaRS and biotin synthetases"/>
    <property type="match status" value="1"/>
</dbReference>